<evidence type="ECO:0000313" key="2">
    <source>
        <dbReference type="EMBL" id="MFC7012803.1"/>
    </source>
</evidence>
<evidence type="ECO:0008006" key="4">
    <source>
        <dbReference type="Google" id="ProtNLM"/>
    </source>
</evidence>
<protein>
    <recommendedName>
        <fullName evidence="4">Lipoprotein</fullName>
    </recommendedName>
</protein>
<name>A0ABW2DYQ1_9ACTN</name>
<organism evidence="2 3">
    <name type="scientific">Streptomyces viridiviolaceus</name>
    <dbReference type="NCBI Taxonomy" id="68282"/>
    <lineage>
        <taxon>Bacteria</taxon>
        <taxon>Bacillati</taxon>
        <taxon>Actinomycetota</taxon>
        <taxon>Actinomycetes</taxon>
        <taxon>Kitasatosporales</taxon>
        <taxon>Streptomycetaceae</taxon>
        <taxon>Streptomyces</taxon>
    </lineage>
</organism>
<reference evidence="3" key="1">
    <citation type="journal article" date="2019" name="Int. J. Syst. Evol. Microbiol.">
        <title>The Global Catalogue of Microorganisms (GCM) 10K type strain sequencing project: providing services to taxonomists for standard genome sequencing and annotation.</title>
        <authorList>
            <consortium name="The Broad Institute Genomics Platform"/>
            <consortium name="The Broad Institute Genome Sequencing Center for Infectious Disease"/>
            <person name="Wu L."/>
            <person name="Ma J."/>
        </authorList>
    </citation>
    <scope>NUCLEOTIDE SEQUENCE [LARGE SCALE GENOMIC DNA]</scope>
    <source>
        <strain evidence="3">JCM 4855</strain>
    </source>
</reference>
<dbReference type="EMBL" id="JBHSYM010000026">
    <property type="protein sequence ID" value="MFC7012803.1"/>
    <property type="molecule type" value="Genomic_DNA"/>
</dbReference>
<dbReference type="Proteomes" id="UP001596409">
    <property type="component" value="Unassembled WGS sequence"/>
</dbReference>
<evidence type="ECO:0000313" key="3">
    <source>
        <dbReference type="Proteomes" id="UP001596409"/>
    </source>
</evidence>
<feature type="compositionally biased region" description="Low complexity" evidence="1">
    <location>
        <begin position="39"/>
        <end position="56"/>
    </location>
</feature>
<feature type="region of interest" description="Disordered" evidence="1">
    <location>
        <begin position="28"/>
        <end position="77"/>
    </location>
</feature>
<evidence type="ECO:0000256" key="1">
    <source>
        <dbReference type="SAM" id="MobiDB-lite"/>
    </source>
</evidence>
<comment type="caution">
    <text evidence="2">The sequence shown here is derived from an EMBL/GenBank/DDBJ whole genome shotgun (WGS) entry which is preliminary data.</text>
</comment>
<sequence>MRTRSTTAAAAALTAAVALLLTGCGGSDGGDSGEDEIAGADAGSSASASPSPTAIDEAVDRPAVSLPEGDNLVFTPETTGDAKADAVLKDNAEYLRSIDEAIGKQDPKSKSVAFYSKDSAYIGSVEWISGFVKDGVTVTGTVRYFDRKVTFSKDGSAGLTYCADESKGYTKDVKTDKVNVTEATKDSYVLYNDRLRKNDKGVWQTTKSTSERGSEVCQP</sequence>
<accession>A0ABW2DYQ1</accession>
<dbReference type="RefSeq" id="WP_189876180.1">
    <property type="nucleotide sequence ID" value="NZ_BMWA01000019.1"/>
</dbReference>
<dbReference type="PROSITE" id="PS51257">
    <property type="entry name" value="PROKAR_LIPOPROTEIN"/>
    <property type="match status" value="1"/>
</dbReference>
<keyword evidence="3" id="KW-1185">Reference proteome</keyword>
<gene>
    <name evidence="2" type="ORF">ACFQMH_13980</name>
</gene>
<proteinExistence type="predicted"/>